<dbReference type="Proteomes" id="UP000772434">
    <property type="component" value="Unassembled WGS sequence"/>
</dbReference>
<reference evidence="1" key="1">
    <citation type="submission" date="2020-11" db="EMBL/GenBank/DDBJ databases">
        <authorList>
            <consortium name="DOE Joint Genome Institute"/>
            <person name="Ahrendt S."/>
            <person name="Riley R."/>
            <person name="Andreopoulos W."/>
            <person name="Labutti K."/>
            <person name="Pangilinan J."/>
            <person name="Ruiz-Duenas F.J."/>
            <person name="Barrasa J.M."/>
            <person name="Sanchez-Garcia M."/>
            <person name="Camarero S."/>
            <person name="Miyauchi S."/>
            <person name="Serrano A."/>
            <person name="Linde D."/>
            <person name="Babiker R."/>
            <person name="Drula E."/>
            <person name="Ayuso-Fernandez I."/>
            <person name="Pacheco R."/>
            <person name="Padilla G."/>
            <person name="Ferreira P."/>
            <person name="Barriuso J."/>
            <person name="Kellner H."/>
            <person name="Castanera R."/>
            <person name="Alfaro M."/>
            <person name="Ramirez L."/>
            <person name="Pisabarro A.G."/>
            <person name="Kuo A."/>
            <person name="Tritt A."/>
            <person name="Lipzen A."/>
            <person name="He G."/>
            <person name="Yan M."/>
            <person name="Ng V."/>
            <person name="Cullen D."/>
            <person name="Martin F."/>
            <person name="Rosso M.-N."/>
            <person name="Henrissat B."/>
            <person name="Hibbett D."/>
            <person name="Martinez A.T."/>
            <person name="Grigoriev I.V."/>
        </authorList>
    </citation>
    <scope>NUCLEOTIDE SEQUENCE</scope>
    <source>
        <strain evidence="1">AH 40177</strain>
    </source>
</reference>
<evidence type="ECO:0000313" key="1">
    <source>
        <dbReference type="EMBL" id="KAF9076558.1"/>
    </source>
</evidence>
<dbReference type="AlphaFoldDB" id="A0A9P5Q8F1"/>
<sequence>MTFQGGFVGRTCAVHVRLAKLEQEKEKERTRTEWTLLTYVYPEDVNRRQIFTLPTLHTTSTDTTDIAERVSAIRLTFETSSDFFGRVTVYDLKLEGYR</sequence>
<keyword evidence="2" id="KW-1185">Reference proteome</keyword>
<dbReference type="EMBL" id="JADNRY010000006">
    <property type="protein sequence ID" value="KAF9076558.1"/>
    <property type="molecule type" value="Genomic_DNA"/>
</dbReference>
<name>A0A9P5Q8F1_9AGAR</name>
<evidence type="ECO:0000313" key="2">
    <source>
        <dbReference type="Proteomes" id="UP000772434"/>
    </source>
</evidence>
<accession>A0A9P5Q8F1</accession>
<dbReference type="OrthoDB" id="10052260at2759"/>
<protein>
    <submittedName>
        <fullName evidence="1">Uncharacterized protein</fullName>
    </submittedName>
</protein>
<proteinExistence type="predicted"/>
<comment type="caution">
    <text evidence="1">The sequence shown here is derived from an EMBL/GenBank/DDBJ whole genome shotgun (WGS) entry which is preliminary data.</text>
</comment>
<gene>
    <name evidence="1" type="ORF">BDP27DRAFT_1313540</name>
</gene>
<organism evidence="1 2">
    <name type="scientific">Rhodocollybia butyracea</name>
    <dbReference type="NCBI Taxonomy" id="206335"/>
    <lineage>
        <taxon>Eukaryota</taxon>
        <taxon>Fungi</taxon>
        <taxon>Dikarya</taxon>
        <taxon>Basidiomycota</taxon>
        <taxon>Agaricomycotina</taxon>
        <taxon>Agaricomycetes</taxon>
        <taxon>Agaricomycetidae</taxon>
        <taxon>Agaricales</taxon>
        <taxon>Marasmiineae</taxon>
        <taxon>Omphalotaceae</taxon>
        <taxon>Rhodocollybia</taxon>
    </lineage>
</organism>